<keyword evidence="2" id="KW-1185">Reference proteome</keyword>
<sequence length="239" mass="26248">MGDRRPLHFNFFSSLKQVEKRLKLEHPSEQSTVLPSPLLESNKILTESLSSPMYLDLDPSNNNNHYSSSTLQDSSEAPEVFLSCSPQYIPTQENPTQPNALNDPKTINDTEAEAVDDIEQLIQLLGLSSCQEGDEEKAGLDLKCGGSENGGNSCHCEGGFYEKIVGVKGPKCGREVERLEGWINYFLNGDGEGKIEPFRLAHLLLSKAAFVSEGADHGFEGLDFPSTIGDFLRNDPPTD</sequence>
<dbReference type="Gramene" id="PRQ29381">
    <property type="protein sequence ID" value="PRQ29381"/>
    <property type="gene ID" value="RchiOBHm_Chr5g0013271"/>
</dbReference>
<dbReference type="EMBL" id="PDCK01000043">
    <property type="protein sequence ID" value="PRQ29381.1"/>
    <property type="molecule type" value="Genomic_DNA"/>
</dbReference>
<protein>
    <submittedName>
        <fullName evidence="1">Uncharacterized protein</fullName>
    </submittedName>
</protein>
<dbReference type="OrthoDB" id="1932225at2759"/>
<name>A0A2P6Q5C7_ROSCH</name>
<evidence type="ECO:0000313" key="2">
    <source>
        <dbReference type="Proteomes" id="UP000238479"/>
    </source>
</evidence>
<comment type="caution">
    <text evidence="1">The sequence shown here is derived from an EMBL/GenBank/DDBJ whole genome shotgun (WGS) entry which is preliminary data.</text>
</comment>
<dbReference type="Proteomes" id="UP000238479">
    <property type="component" value="Chromosome 5"/>
</dbReference>
<organism evidence="1 2">
    <name type="scientific">Rosa chinensis</name>
    <name type="common">China rose</name>
    <dbReference type="NCBI Taxonomy" id="74649"/>
    <lineage>
        <taxon>Eukaryota</taxon>
        <taxon>Viridiplantae</taxon>
        <taxon>Streptophyta</taxon>
        <taxon>Embryophyta</taxon>
        <taxon>Tracheophyta</taxon>
        <taxon>Spermatophyta</taxon>
        <taxon>Magnoliopsida</taxon>
        <taxon>eudicotyledons</taxon>
        <taxon>Gunneridae</taxon>
        <taxon>Pentapetalae</taxon>
        <taxon>rosids</taxon>
        <taxon>fabids</taxon>
        <taxon>Rosales</taxon>
        <taxon>Rosaceae</taxon>
        <taxon>Rosoideae</taxon>
        <taxon>Rosoideae incertae sedis</taxon>
        <taxon>Rosa</taxon>
    </lineage>
</organism>
<accession>A0A2P6Q5C7</accession>
<dbReference type="OMA" id="GWIEHFM"/>
<proteinExistence type="predicted"/>
<dbReference type="AlphaFoldDB" id="A0A2P6Q5C7"/>
<reference evidence="1 2" key="1">
    <citation type="journal article" date="2018" name="Nat. Genet.">
        <title>The Rosa genome provides new insights in the design of modern roses.</title>
        <authorList>
            <person name="Bendahmane M."/>
        </authorList>
    </citation>
    <scope>NUCLEOTIDE SEQUENCE [LARGE SCALE GENOMIC DNA]</scope>
    <source>
        <strain evidence="2">cv. Old Blush</strain>
    </source>
</reference>
<gene>
    <name evidence="1" type="ORF">RchiOBHm_Chr5g0013271</name>
</gene>
<evidence type="ECO:0000313" key="1">
    <source>
        <dbReference type="EMBL" id="PRQ29381.1"/>
    </source>
</evidence>